<evidence type="ECO:0000259" key="2">
    <source>
        <dbReference type="Pfam" id="PF09361"/>
    </source>
</evidence>
<evidence type="ECO:0000313" key="4">
    <source>
        <dbReference type="Proteomes" id="UP001269819"/>
    </source>
</evidence>
<name>A0ABU3VTW8_9GAMM</name>
<organism evidence="3 4">
    <name type="scientific">Marinobacter xestospongiae</name>
    <dbReference type="NCBI Taxonomy" id="994319"/>
    <lineage>
        <taxon>Bacteria</taxon>
        <taxon>Pseudomonadati</taxon>
        <taxon>Pseudomonadota</taxon>
        <taxon>Gammaproteobacteria</taxon>
        <taxon>Pseudomonadales</taxon>
        <taxon>Marinobacteraceae</taxon>
        <taxon>Marinobacter</taxon>
    </lineage>
</organism>
<keyword evidence="4" id="KW-1185">Reference proteome</keyword>
<accession>A0ABU3VTW8</accession>
<protein>
    <submittedName>
        <fullName evidence="3">Phasin family protein</fullName>
    </submittedName>
</protein>
<dbReference type="EMBL" id="JAWIIJ010000002">
    <property type="protein sequence ID" value="MDV2077713.1"/>
    <property type="molecule type" value="Genomic_DNA"/>
</dbReference>
<proteinExistence type="predicted"/>
<dbReference type="RefSeq" id="WP_316972599.1">
    <property type="nucleotide sequence ID" value="NZ_JAWIIJ010000002.1"/>
</dbReference>
<comment type="caution">
    <text evidence="3">The sequence shown here is derived from an EMBL/GenBank/DDBJ whole genome shotgun (WGS) entry which is preliminary data.</text>
</comment>
<evidence type="ECO:0000256" key="1">
    <source>
        <dbReference type="SAM" id="MobiDB-lite"/>
    </source>
</evidence>
<reference evidence="3 4" key="1">
    <citation type="submission" date="2023-10" db="EMBL/GenBank/DDBJ databases">
        <title>Characteristics and mechanism of a salt-tolerant marine origin heterotrophic nitrifying- aerobic denitrifying bacteria Marinobacter xestospongiae HN1.</title>
        <authorList>
            <person name="Qi R."/>
        </authorList>
    </citation>
    <scope>NUCLEOTIDE SEQUENCE [LARGE SCALE GENOMIC DNA]</scope>
    <source>
        <strain evidence="3 4">HN1</strain>
    </source>
</reference>
<feature type="domain" description="Phasin" evidence="2">
    <location>
        <begin position="3"/>
        <end position="100"/>
    </location>
</feature>
<evidence type="ECO:0000313" key="3">
    <source>
        <dbReference type="EMBL" id="MDV2077713.1"/>
    </source>
</evidence>
<dbReference type="InterPro" id="IPR018968">
    <property type="entry name" value="Phasin"/>
</dbReference>
<dbReference type="Pfam" id="PF09361">
    <property type="entry name" value="Phasin_2"/>
    <property type="match status" value="1"/>
</dbReference>
<gene>
    <name evidence="3" type="ORF">RYS15_03430</name>
</gene>
<dbReference type="Proteomes" id="UP001269819">
    <property type="component" value="Unassembled WGS sequence"/>
</dbReference>
<feature type="region of interest" description="Disordered" evidence="1">
    <location>
        <begin position="96"/>
        <end position="130"/>
    </location>
</feature>
<sequence>MFTDSFKFSSEPMTRVNKLMMDTCEGVVEAQMASLKGYLGLIEEQTRAAASIRDVDGVKGFVESQPERFNQLVNRVSEDFQQFSKVAEDFRNEASQLFQESAASNADDSAEAKPEAPAKTTQKKTATPAS</sequence>
<feature type="compositionally biased region" description="Low complexity" evidence="1">
    <location>
        <begin position="117"/>
        <end position="130"/>
    </location>
</feature>